<gene>
    <name evidence="2" type="ORF">Rhopal_003243-T1</name>
</gene>
<protein>
    <submittedName>
        <fullName evidence="2">Uncharacterized protein</fullName>
    </submittedName>
</protein>
<accession>A0AAV5GLV9</accession>
<evidence type="ECO:0000256" key="1">
    <source>
        <dbReference type="SAM" id="MobiDB-lite"/>
    </source>
</evidence>
<name>A0AAV5GLV9_9BASI</name>
<proteinExistence type="predicted"/>
<feature type="compositionally biased region" description="Basic and acidic residues" evidence="1">
    <location>
        <begin position="55"/>
        <end position="73"/>
    </location>
</feature>
<evidence type="ECO:0000313" key="3">
    <source>
        <dbReference type="Proteomes" id="UP001342314"/>
    </source>
</evidence>
<comment type="caution">
    <text evidence="2">The sequence shown here is derived from an EMBL/GenBank/DDBJ whole genome shotgun (WGS) entry which is preliminary data.</text>
</comment>
<reference evidence="2 3" key="1">
    <citation type="submission" date="2021-12" db="EMBL/GenBank/DDBJ databases">
        <title>High titer production of polyol ester of fatty acids by Rhodotorula paludigena BS15 towards product separation-free biomass refinery.</title>
        <authorList>
            <person name="Mano J."/>
            <person name="Ono H."/>
            <person name="Tanaka T."/>
            <person name="Naito K."/>
            <person name="Sushida H."/>
            <person name="Ike M."/>
            <person name="Tokuyasu K."/>
            <person name="Kitaoka M."/>
        </authorList>
    </citation>
    <scope>NUCLEOTIDE SEQUENCE [LARGE SCALE GENOMIC DNA]</scope>
    <source>
        <strain evidence="2 3">BS15</strain>
    </source>
</reference>
<sequence>MDTINKLVDQGKGLVDQYLHTDSSSSTSHPNPSGESHAVPDAADNLGVTGGAERLSSDRGDATFSGDIERESGDGETTLSPAYMAYNASGRDATGSFDGGANDPPNLGPGEMPRQ</sequence>
<organism evidence="2 3">
    <name type="scientific">Rhodotorula paludigena</name>
    <dbReference type="NCBI Taxonomy" id="86838"/>
    <lineage>
        <taxon>Eukaryota</taxon>
        <taxon>Fungi</taxon>
        <taxon>Dikarya</taxon>
        <taxon>Basidiomycota</taxon>
        <taxon>Pucciniomycotina</taxon>
        <taxon>Microbotryomycetes</taxon>
        <taxon>Sporidiobolales</taxon>
        <taxon>Sporidiobolaceae</taxon>
        <taxon>Rhodotorula</taxon>
    </lineage>
</organism>
<evidence type="ECO:0000313" key="2">
    <source>
        <dbReference type="EMBL" id="GJN90244.1"/>
    </source>
</evidence>
<feature type="region of interest" description="Disordered" evidence="1">
    <location>
        <begin position="17"/>
        <end position="115"/>
    </location>
</feature>
<feature type="compositionally biased region" description="Low complexity" evidence="1">
    <location>
        <begin position="23"/>
        <end position="36"/>
    </location>
</feature>
<keyword evidence="3" id="KW-1185">Reference proteome</keyword>
<dbReference type="Proteomes" id="UP001342314">
    <property type="component" value="Unassembled WGS sequence"/>
</dbReference>
<dbReference type="AlphaFoldDB" id="A0AAV5GLV9"/>
<dbReference type="EMBL" id="BQKY01000006">
    <property type="protein sequence ID" value="GJN90244.1"/>
    <property type="molecule type" value="Genomic_DNA"/>
</dbReference>